<organism evidence="1 2">
    <name type="scientific">Limosilactobacillus reuteri</name>
    <name type="common">Lactobacillus reuteri</name>
    <dbReference type="NCBI Taxonomy" id="1598"/>
    <lineage>
        <taxon>Bacteria</taxon>
        <taxon>Bacillati</taxon>
        <taxon>Bacillota</taxon>
        <taxon>Bacilli</taxon>
        <taxon>Lactobacillales</taxon>
        <taxon>Lactobacillaceae</taxon>
        <taxon>Limosilactobacillus</taxon>
    </lineage>
</organism>
<reference evidence="1 2" key="1">
    <citation type="journal article" date="2018" name="Front. Microbiol.">
        <title>Comparative Genomics of the Herbivore Gut Symbiont Lactobacillus reuteri Reveals Genetic Diversity and Lifestyle Adaptation.</title>
        <authorList>
            <person name="Zhao J."/>
        </authorList>
    </citation>
    <scope>NUCLEOTIDE SEQUENCE [LARGE SCALE GENOMIC DNA]</scope>
    <source>
        <strain evidence="1 2">LR12</strain>
    </source>
</reference>
<evidence type="ECO:0008006" key="3">
    <source>
        <dbReference type="Google" id="ProtNLM"/>
    </source>
</evidence>
<evidence type="ECO:0000313" key="1">
    <source>
        <dbReference type="EMBL" id="PWT48593.1"/>
    </source>
</evidence>
<dbReference type="AlphaFoldDB" id="A0A317GKD0"/>
<evidence type="ECO:0000313" key="2">
    <source>
        <dbReference type="Proteomes" id="UP000245866"/>
    </source>
</evidence>
<name>A0A317GKD0_LIMRT</name>
<gene>
    <name evidence="1" type="ORF">DKZ23_02395</name>
</gene>
<dbReference type="EMBL" id="QGHS01000016">
    <property type="protein sequence ID" value="PWT48593.1"/>
    <property type="molecule type" value="Genomic_DNA"/>
</dbReference>
<sequence length="145" mass="16416">MADGIEMDEFLQKWLKKVKKISTDLTPKEQEKITAAGGKVFKEKLTQMTRQKHYSNHNDKKYGHAADHISIMNSDVDGDHNGAVTVGWDNHYHAMNMMRLNDGYKGYTADHFVTNLVQDSGISNEVLRAESEAYQQLLDKNGGDD</sequence>
<accession>A0A317GKD0</accession>
<dbReference type="Proteomes" id="UP000245866">
    <property type="component" value="Unassembled WGS sequence"/>
</dbReference>
<protein>
    <recommendedName>
        <fullName evidence="3">HK97 gp10 family phage protein</fullName>
    </recommendedName>
</protein>
<comment type="caution">
    <text evidence="1">The sequence shown here is derived from an EMBL/GenBank/DDBJ whole genome shotgun (WGS) entry which is preliminary data.</text>
</comment>
<dbReference type="RefSeq" id="WP_134906882.1">
    <property type="nucleotide sequence ID" value="NZ_JAJAOX010000068.1"/>
</dbReference>
<proteinExistence type="predicted"/>